<evidence type="ECO:0000313" key="2">
    <source>
        <dbReference type="Proteomes" id="UP000178869"/>
    </source>
</evidence>
<evidence type="ECO:0000313" key="1">
    <source>
        <dbReference type="EMBL" id="OHA46689.1"/>
    </source>
</evidence>
<proteinExistence type="predicted"/>
<sequence>MVRIKYHEIDCSPSANGRTFTTWHKKQNTLNIVIITIQKKLRKGAEGTEDIEVPKVLSSSKHYRKVS</sequence>
<dbReference type="AlphaFoldDB" id="A0A1G2PG02"/>
<dbReference type="EMBL" id="MHSR01000013">
    <property type="protein sequence ID" value="OHA46689.1"/>
    <property type="molecule type" value="Genomic_DNA"/>
</dbReference>
<reference evidence="1 2" key="1">
    <citation type="journal article" date="2016" name="Nat. Commun.">
        <title>Thousands of microbial genomes shed light on interconnected biogeochemical processes in an aquifer system.</title>
        <authorList>
            <person name="Anantharaman K."/>
            <person name="Brown C.T."/>
            <person name="Hug L.A."/>
            <person name="Sharon I."/>
            <person name="Castelle C.J."/>
            <person name="Probst A.J."/>
            <person name="Thomas B.C."/>
            <person name="Singh A."/>
            <person name="Wilkins M.J."/>
            <person name="Karaoz U."/>
            <person name="Brodie E.L."/>
            <person name="Williams K.H."/>
            <person name="Hubbard S.S."/>
            <person name="Banfield J.F."/>
        </authorList>
    </citation>
    <scope>NUCLEOTIDE SEQUENCE [LARGE SCALE GENOMIC DNA]</scope>
</reference>
<comment type="caution">
    <text evidence="1">The sequence shown here is derived from an EMBL/GenBank/DDBJ whole genome shotgun (WGS) entry which is preliminary data.</text>
</comment>
<gene>
    <name evidence="1" type="ORF">A2828_02175</name>
</gene>
<accession>A0A1G2PG02</accession>
<organism evidence="1 2">
    <name type="scientific">Candidatus Terrybacteria bacterium RIFCSPHIGHO2_01_FULL_43_35</name>
    <dbReference type="NCBI Taxonomy" id="1802361"/>
    <lineage>
        <taxon>Bacteria</taxon>
        <taxon>Candidatus Terryibacteriota</taxon>
    </lineage>
</organism>
<name>A0A1G2PG02_9BACT</name>
<protein>
    <submittedName>
        <fullName evidence="1">Uncharacterized protein</fullName>
    </submittedName>
</protein>
<dbReference type="Proteomes" id="UP000178869">
    <property type="component" value="Unassembled WGS sequence"/>
</dbReference>